<dbReference type="eggNOG" id="COG3832">
    <property type="taxonomic scope" value="Bacteria"/>
</dbReference>
<reference evidence="4" key="2">
    <citation type="submission" date="2011-02" db="EMBL/GenBank/DDBJ databases">
        <title>The complete genome of Pedobacter saltans DSM 12145.</title>
        <authorList>
            <consortium name="US DOE Joint Genome Institute (JGI-PGF)"/>
            <person name="Lucas S."/>
            <person name="Copeland A."/>
            <person name="Lapidus A."/>
            <person name="Bruce D."/>
            <person name="Goodwin L."/>
            <person name="Pitluck S."/>
            <person name="Kyrpides N."/>
            <person name="Mavromatis K."/>
            <person name="Pagani I."/>
            <person name="Ivanova N."/>
            <person name="Ovchinnikova G."/>
            <person name="Lu M."/>
            <person name="Detter J.C."/>
            <person name="Han C."/>
            <person name="Land M."/>
            <person name="Hauser L."/>
            <person name="Markowitz V."/>
            <person name="Cheng J.-F."/>
            <person name="Hugenholtz P."/>
            <person name="Woyke T."/>
            <person name="Wu D."/>
            <person name="Tindall B."/>
            <person name="Pomrenke H.G."/>
            <person name="Brambilla E."/>
            <person name="Klenk H.-P."/>
            <person name="Eisen J.A."/>
        </authorList>
    </citation>
    <scope>NUCLEOTIDE SEQUENCE [LARGE SCALE GENOMIC DNA]</scope>
    <source>
        <strain evidence="4">ATCC 51119 / DSM 12145 / JCM 21818 / LMG 10337 / NBRC 100064 / NCIMB 13643</strain>
    </source>
</reference>
<dbReference type="STRING" id="762903.Pedsa_0787"/>
<dbReference type="EMBL" id="CP002545">
    <property type="protein sequence ID" value="ADY51360.1"/>
    <property type="molecule type" value="Genomic_DNA"/>
</dbReference>
<accession>F0S962</accession>
<protein>
    <submittedName>
        <fullName evidence="3">Activator of Hsp90 ATPase 1 family protein</fullName>
    </submittedName>
</protein>
<dbReference type="CDD" id="cd08894">
    <property type="entry name" value="SRPBCC_CalC_Aha1-like_1"/>
    <property type="match status" value="1"/>
</dbReference>
<dbReference type="OrthoDB" id="384974at2"/>
<dbReference type="RefSeq" id="WP_013631861.1">
    <property type="nucleotide sequence ID" value="NC_015177.1"/>
</dbReference>
<dbReference type="HOGENOM" id="CLU_108923_6_2_10"/>
<evidence type="ECO:0000256" key="1">
    <source>
        <dbReference type="ARBA" id="ARBA00006817"/>
    </source>
</evidence>
<dbReference type="InterPro" id="IPR013538">
    <property type="entry name" value="ASHA1/2-like_C"/>
</dbReference>
<proteinExistence type="inferred from homology"/>
<dbReference type="InterPro" id="IPR023393">
    <property type="entry name" value="START-like_dom_sf"/>
</dbReference>
<sequence>MFNNENKEIRISKTLNFPLPLVWEAWTNPEYLVNWWGPKGFTSTIQQMDLKEGGEWKLVLHGPDGTDYTNRSIFKEVIPLKKIVFEHFNPHFITTVVFESLNDKTVMDWRMLFDSEEMRNIVVTAHKAEDGQKENVEKLEHYLREKIKEIEDL</sequence>
<evidence type="ECO:0000259" key="2">
    <source>
        <dbReference type="Pfam" id="PF08327"/>
    </source>
</evidence>
<name>F0S962_PSESL</name>
<dbReference type="Pfam" id="PF08327">
    <property type="entry name" value="AHSA1"/>
    <property type="match status" value="1"/>
</dbReference>
<organism evidence="3 4">
    <name type="scientific">Pseudopedobacter saltans (strain ATCC 51119 / DSM 12145 / JCM 21818 / CCUG 39354 / LMG 10337 / NBRC 100064 / NCIMB 13643)</name>
    <name type="common">Pedobacter saltans</name>
    <dbReference type="NCBI Taxonomy" id="762903"/>
    <lineage>
        <taxon>Bacteria</taxon>
        <taxon>Pseudomonadati</taxon>
        <taxon>Bacteroidota</taxon>
        <taxon>Sphingobacteriia</taxon>
        <taxon>Sphingobacteriales</taxon>
        <taxon>Sphingobacteriaceae</taxon>
        <taxon>Pseudopedobacter</taxon>
    </lineage>
</organism>
<feature type="domain" description="Activator of Hsp90 ATPase homologue 1/2-like C-terminal" evidence="2">
    <location>
        <begin position="17"/>
        <end position="143"/>
    </location>
</feature>
<dbReference type="Proteomes" id="UP000000310">
    <property type="component" value="Chromosome"/>
</dbReference>
<evidence type="ECO:0000313" key="4">
    <source>
        <dbReference type="Proteomes" id="UP000000310"/>
    </source>
</evidence>
<dbReference type="Gene3D" id="3.30.530.20">
    <property type="match status" value="1"/>
</dbReference>
<dbReference type="SUPFAM" id="SSF55961">
    <property type="entry name" value="Bet v1-like"/>
    <property type="match status" value="1"/>
</dbReference>
<evidence type="ECO:0000313" key="3">
    <source>
        <dbReference type="EMBL" id="ADY51360.1"/>
    </source>
</evidence>
<gene>
    <name evidence="3" type="ordered locus">Pedsa_0787</name>
</gene>
<comment type="similarity">
    <text evidence="1">Belongs to the AHA1 family.</text>
</comment>
<dbReference type="AlphaFoldDB" id="F0S962"/>
<keyword evidence="4" id="KW-1185">Reference proteome</keyword>
<dbReference type="KEGG" id="psn:Pedsa_0787"/>
<reference evidence="3 4" key="1">
    <citation type="journal article" date="2011" name="Stand. Genomic Sci.">
        <title>Complete genome sequence of the gliding, heparinolytic Pedobacter saltans type strain (113).</title>
        <authorList>
            <person name="Liolios K."/>
            <person name="Sikorski J."/>
            <person name="Lu M."/>
            <person name="Nolan M."/>
            <person name="Lapidus A."/>
            <person name="Lucas S."/>
            <person name="Hammon N."/>
            <person name="Deshpande S."/>
            <person name="Cheng J.F."/>
            <person name="Tapia R."/>
            <person name="Han C."/>
            <person name="Goodwin L."/>
            <person name="Pitluck S."/>
            <person name="Huntemann M."/>
            <person name="Ivanova N."/>
            <person name="Pagani I."/>
            <person name="Mavromatis K."/>
            <person name="Ovchinikova G."/>
            <person name="Pati A."/>
            <person name="Chen A."/>
            <person name="Palaniappan K."/>
            <person name="Land M."/>
            <person name="Hauser L."/>
            <person name="Brambilla E.M."/>
            <person name="Kotsyurbenko O."/>
            <person name="Rohde M."/>
            <person name="Tindall B.J."/>
            <person name="Abt B."/>
            <person name="Goker M."/>
            <person name="Detter J.C."/>
            <person name="Woyke T."/>
            <person name="Bristow J."/>
            <person name="Eisen J.A."/>
            <person name="Markowitz V."/>
            <person name="Hugenholtz P."/>
            <person name="Klenk H.P."/>
            <person name="Kyrpides N.C."/>
        </authorList>
    </citation>
    <scope>NUCLEOTIDE SEQUENCE [LARGE SCALE GENOMIC DNA]</scope>
    <source>
        <strain evidence="4">ATCC 51119 / DSM 12145 / JCM 21818 / LMG 10337 / NBRC 100064 / NCIMB 13643</strain>
    </source>
</reference>